<comment type="caution">
    <text evidence="3">The sequence shown here is derived from an EMBL/GenBank/DDBJ whole genome shotgun (WGS) entry which is preliminary data.</text>
</comment>
<reference evidence="3 4" key="1">
    <citation type="submission" date="2015-05" db="EMBL/GenBank/DDBJ databases">
        <title>Draft genome sequence of the bacterium Gordonia jacobaea a new member of the Gordonia genus.</title>
        <authorList>
            <person name="Jimenez-Galisteo G."/>
            <person name="Dominguez A."/>
            <person name="Munoz E."/>
            <person name="Vinas M."/>
        </authorList>
    </citation>
    <scope>NUCLEOTIDE SEQUENCE [LARGE SCALE GENOMIC DNA]</scope>
    <source>
        <strain evidence="4">mv1</strain>
    </source>
</reference>
<dbReference type="RefSeq" id="WP_200903208.1">
    <property type="nucleotide sequence ID" value="NZ_LDTZ01000014.1"/>
</dbReference>
<evidence type="ECO:0000313" key="3">
    <source>
        <dbReference type="EMBL" id="KNA92532.1"/>
    </source>
</evidence>
<dbReference type="Proteomes" id="UP000037247">
    <property type="component" value="Unassembled WGS sequence"/>
</dbReference>
<dbReference type="EMBL" id="LDTZ01000014">
    <property type="protein sequence ID" value="KNA92532.1"/>
    <property type="molecule type" value="Genomic_DNA"/>
</dbReference>
<dbReference type="Pfam" id="PF02720">
    <property type="entry name" value="DUF222"/>
    <property type="match status" value="1"/>
</dbReference>
<accession>A0ABR5IG35</accession>
<feature type="compositionally biased region" description="Low complexity" evidence="1">
    <location>
        <begin position="8"/>
        <end position="18"/>
    </location>
</feature>
<keyword evidence="4" id="KW-1185">Reference proteome</keyword>
<feature type="region of interest" description="Disordered" evidence="1">
    <location>
        <begin position="1"/>
        <end position="25"/>
    </location>
</feature>
<dbReference type="CDD" id="cd00085">
    <property type="entry name" value="HNHc"/>
    <property type="match status" value="1"/>
</dbReference>
<dbReference type="InterPro" id="IPR003615">
    <property type="entry name" value="HNH_nuc"/>
</dbReference>
<protein>
    <recommendedName>
        <fullName evidence="2">DUF222 domain-containing protein</fullName>
    </recommendedName>
</protein>
<proteinExistence type="predicted"/>
<evidence type="ECO:0000259" key="2">
    <source>
        <dbReference type="Pfam" id="PF02720"/>
    </source>
</evidence>
<sequence>MSLETTLDAGAGAPGASSDPERFGAPTMPPIVEQMCEDEELSKTDLVEIIAHCASVRASADYRMLQAISLIHEEHEEDYGSEIGEAHPGPADSPEDLHALATLARSGGNPRARFGPDGLERTIADVGAVLSVSPAKARELITAGHAVRYRLPLTGSVLACGRLDLSQFLIVLSRTALCGPDTIADVDARIASALLARNKMSTTRLKALVDSVVAQLDPPAVKRQRELVEHDRDVQVRPDRHQPGQSRISGTLPIESGVMIDARLNAMARAVHDADPRTHAQRRADALTAFAHGESHLTCRCEACALSDDLSEAVSEPTDDLPDQAAAPAQMIPPSPRAIIHVVVNESTINGDDDKPGFIDGHGVVDAETIRKLLTAAGIDFLDPATINERAASSALRYTPSKKLDALIRSGELCCTFPGCSNPVWRADVDHGEAFNRSNPQAGGATVAANLKPLCRFHHRIKTFGNWRDLQTVMGTTLFVSPTGHTFVGNAFTGFNLFRGLRRLKPPDHPANRRINAAHDAKRRRLERAEKRWNDENPPPY</sequence>
<evidence type="ECO:0000313" key="4">
    <source>
        <dbReference type="Proteomes" id="UP000037247"/>
    </source>
</evidence>
<evidence type="ECO:0000256" key="1">
    <source>
        <dbReference type="SAM" id="MobiDB-lite"/>
    </source>
</evidence>
<dbReference type="InterPro" id="IPR003870">
    <property type="entry name" value="DUF222"/>
</dbReference>
<name>A0ABR5IG35_9ACTN</name>
<gene>
    <name evidence="3" type="ORF">ABW18_04275</name>
</gene>
<feature type="domain" description="DUF222" evidence="2">
    <location>
        <begin position="112"/>
        <end position="409"/>
    </location>
</feature>
<feature type="region of interest" description="Disordered" evidence="1">
    <location>
        <begin position="506"/>
        <end position="541"/>
    </location>
</feature>
<organism evidence="3 4">
    <name type="scientific">Gordonia jacobaea</name>
    <dbReference type="NCBI Taxonomy" id="122202"/>
    <lineage>
        <taxon>Bacteria</taxon>
        <taxon>Bacillati</taxon>
        <taxon>Actinomycetota</taxon>
        <taxon>Actinomycetes</taxon>
        <taxon>Mycobacteriales</taxon>
        <taxon>Gordoniaceae</taxon>
        <taxon>Gordonia</taxon>
    </lineage>
</organism>